<dbReference type="Proteomes" id="UP000028875">
    <property type="component" value="Unassembled WGS sequence"/>
</dbReference>
<accession>A0A024Q6S6</accession>
<dbReference type="EMBL" id="CCDP010000001">
    <property type="protein sequence ID" value="CDQ38238.1"/>
    <property type="molecule type" value="Genomic_DNA"/>
</dbReference>
<dbReference type="eggNOG" id="COG5609">
    <property type="taxonomic scope" value="Bacteria"/>
</dbReference>
<gene>
    <name evidence="2" type="ORF">BN990_00507</name>
</gene>
<proteinExistence type="predicted"/>
<name>A0A024Q6S6_9BACI</name>
<dbReference type="STRING" id="1462526.BN990_00507"/>
<keyword evidence="3" id="KW-1185">Reference proteome</keyword>
<sequence length="226" mass="26173">MESSIASAAGKLLRDHFGKGPGSLFVTVEKPFITIYLKNFLAPMENVLLEQNNALKVQETRDLLMSKIKPDLQVLLSAETNHSVGTIRYDWNLEKRTGILFAELQTNPNEFETDQLDYKAKKEIHEEIERFTKKAQKSPRNIKSFKLNDRTIISKREDILVCIENELINTGFEEQLRLSKRKLEKHLIQTTYLETVLEQAIEDVFVDWDFDSDTGYVIFILHAPNK</sequence>
<reference evidence="3" key="2">
    <citation type="submission" date="2014-05" db="EMBL/GenBank/DDBJ databases">
        <title>Draft genome sequence of Virgibacillus massiliensis Vm-5.</title>
        <authorList>
            <person name="Khelaifia S."/>
            <person name="Croce O."/>
            <person name="Lagier J.C."/>
            <person name="Raoult D."/>
        </authorList>
    </citation>
    <scope>NUCLEOTIDE SEQUENCE [LARGE SCALE GENOMIC DNA]</scope>
    <source>
        <strain evidence="3">Vm-5</strain>
    </source>
</reference>
<reference evidence="2 3" key="1">
    <citation type="submission" date="2014-03" db="EMBL/GenBank/DDBJ databases">
        <authorList>
            <person name="Urmite Genomes U."/>
        </authorList>
    </citation>
    <scope>NUCLEOTIDE SEQUENCE [LARGE SCALE GENOMIC DNA]</scope>
    <source>
        <strain evidence="2 3">Vm-5</strain>
    </source>
</reference>
<dbReference type="Pfam" id="PF10057">
    <property type="entry name" value="MpsC"/>
    <property type="match status" value="2"/>
</dbReference>
<protein>
    <recommendedName>
        <fullName evidence="1">Na+-translocating membrane potential-generating system MpsC domain-containing protein</fullName>
    </recommendedName>
</protein>
<comment type="caution">
    <text evidence="2">The sequence shown here is derived from an EMBL/GenBank/DDBJ whole genome shotgun (WGS) entry which is preliminary data.</text>
</comment>
<dbReference type="AlphaFoldDB" id="A0A024Q6S6"/>
<evidence type="ECO:0000259" key="1">
    <source>
        <dbReference type="Pfam" id="PF10057"/>
    </source>
</evidence>
<evidence type="ECO:0000313" key="2">
    <source>
        <dbReference type="EMBL" id="CDQ38238.1"/>
    </source>
</evidence>
<evidence type="ECO:0000313" key="3">
    <source>
        <dbReference type="Proteomes" id="UP000028875"/>
    </source>
</evidence>
<feature type="domain" description="Na+-translocating membrane potential-generating system MpsC" evidence="1">
    <location>
        <begin position="121"/>
        <end position="222"/>
    </location>
</feature>
<dbReference type="InterPro" id="IPR018745">
    <property type="entry name" value="MpsC"/>
</dbReference>
<feature type="domain" description="Na+-translocating membrane potential-generating system MpsC" evidence="1">
    <location>
        <begin position="1"/>
        <end position="101"/>
    </location>
</feature>
<organism evidence="2 3">
    <name type="scientific">Virgibacillus massiliensis</name>
    <dbReference type="NCBI Taxonomy" id="1462526"/>
    <lineage>
        <taxon>Bacteria</taxon>
        <taxon>Bacillati</taxon>
        <taxon>Bacillota</taxon>
        <taxon>Bacilli</taxon>
        <taxon>Bacillales</taxon>
        <taxon>Bacillaceae</taxon>
        <taxon>Virgibacillus</taxon>
    </lineage>
</organism>